<reference evidence="1 2" key="1">
    <citation type="journal article" date="2019" name="Int. J. Syst. Evol. Microbiol.">
        <title>The Global Catalogue of Microorganisms (GCM) 10K type strain sequencing project: providing services to taxonomists for standard genome sequencing and annotation.</title>
        <authorList>
            <consortium name="The Broad Institute Genomics Platform"/>
            <consortium name="The Broad Institute Genome Sequencing Center for Infectious Disease"/>
            <person name="Wu L."/>
            <person name="Ma J."/>
        </authorList>
    </citation>
    <scope>NUCLEOTIDE SEQUENCE [LARGE SCALE GENOMIC DNA]</scope>
    <source>
        <strain evidence="1 2">JCM 14193</strain>
    </source>
</reference>
<gene>
    <name evidence="1" type="ORF">GCM10008935_30120</name>
</gene>
<name>A0ABN1AB87_9BACI</name>
<organism evidence="1 2">
    <name type="scientific">Alkalibacillus silvisoli</name>
    <dbReference type="NCBI Taxonomy" id="392823"/>
    <lineage>
        <taxon>Bacteria</taxon>
        <taxon>Bacillati</taxon>
        <taxon>Bacillota</taxon>
        <taxon>Bacilli</taxon>
        <taxon>Bacillales</taxon>
        <taxon>Bacillaceae</taxon>
        <taxon>Alkalibacillus</taxon>
    </lineage>
</organism>
<protein>
    <recommendedName>
        <fullName evidence="3">DUF2757 family protein</fullName>
    </recommendedName>
</protein>
<keyword evidence="2" id="KW-1185">Reference proteome</keyword>
<evidence type="ECO:0000313" key="1">
    <source>
        <dbReference type="EMBL" id="GAA0472115.1"/>
    </source>
</evidence>
<evidence type="ECO:0000313" key="2">
    <source>
        <dbReference type="Proteomes" id="UP001500740"/>
    </source>
</evidence>
<dbReference type="Proteomes" id="UP001500740">
    <property type="component" value="Unassembled WGS sequence"/>
</dbReference>
<sequence>MYLCPLCNGLQNYSNKCSECDSNIEDQGKVIDYFDDYSAYMDISLMKLLDGDPQSFDNHQCLHYFYCENCNHEEIIAVNEEGSIQ</sequence>
<evidence type="ECO:0008006" key="3">
    <source>
        <dbReference type="Google" id="ProtNLM"/>
    </source>
</evidence>
<comment type="caution">
    <text evidence="1">The sequence shown here is derived from an EMBL/GenBank/DDBJ whole genome shotgun (WGS) entry which is preliminary data.</text>
</comment>
<accession>A0ABN1AB87</accession>
<dbReference type="EMBL" id="BAAACZ010000030">
    <property type="protein sequence ID" value="GAA0472115.1"/>
    <property type="molecule type" value="Genomic_DNA"/>
</dbReference>
<proteinExistence type="predicted"/>